<organism evidence="1 2">
    <name type="scientific">Limosilactobacillus frumenti DSM 13145</name>
    <dbReference type="NCBI Taxonomy" id="1423746"/>
    <lineage>
        <taxon>Bacteria</taxon>
        <taxon>Bacillati</taxon>
        <taxon>Bacillota</taxon>
        <taxon>Bacilli</taxon>
        <taxon>Lactobacillales</taxon>
        <taxon>Lactobacillaceae</taxon>
        <taxon>Limosilactobacillus</taxon>
    </lineage>
</organism>
<comment type="caution">
    <text evidence="1">The sequence shown here is derived from an EMBL/GenBank/DDBJ whole genome shotgun (WGS) entry which is preliminary data.</text>
</comment>
<dbReference type="STRING" id="1423746.FD27_GL001220"/>
<proteinExistence type="predicted"/>
<keyword evidence="2" id="KW-1185">Reference proteome</keyword>
<dbReference type="EMBL" id="AZER01000016">
    <property type="protein sequence ID" value="KRL27457.1"/>
    <property type="molecule type" value="Genomic_DNA"/>
</dbReference>
<name>A0A0R1P4J7_9LACO</name>
<accession>A0A0R1P4J7</accession>
<reference evidence="1 2" key="1">
    <citation type="journal article" date="2015" name="Genome Announc.">
        <title>Expanding the biotechnology potential of lactobacilli through comparative genomics of 213 strains and associated genera.</title>
        <authorList>
            <person name="Sun Z."/>
            <person name="Harris H.M."/>
            <person name="McCann A."/>
            <person name="Guo C."/>
            <person name="Argimon S."/>
            <person name="Zhang W."/>
            <person name="Yang X."/>
            <person name="Jeffery I.B."/>
            <person name="Cooney J.C."/>
            <person name="Kagawa T.F."/>
            <person name="Liu W."/>
            <person name="Song Y."/>
            <person name="Salvetti E."/>
            <person name="Wrobel A."/>
            <person name="Rasinkangas P."/>
            <person name="Parkhill J."/>
            <person name="Rea M.C."/>
            <person name="O'Sullivan O."/>
            <person name="Ritari J."/>
            <person name="Douillard F.P."/>
            <person name="Paul Ross R."/>
            <person name="Yang R."/>
            <person name="Briner A.E."/>
            <person name="Felis G.E."/>
            <person name="de Vos W.M."/>
            <person name="Barrangou R."/>
            <person name="Klaenhammer T.R."/>
            <person name="Caufield P.W."/>
            <person name="Cui Y."/>
            <person name="Zhang H."/>
            <person name="O'Toole P.W."/>
        </authorList>
    </citation>
    <scope>NUCLEOTIDE SEQUENCE [LARGE SCALE GENOMIC DNA]</scope>
    <source>
        <strain evidence="1 2">DSM 13145</strain>
    </source>
</reference>
<evidence type="ECO:0000313" key="2">
    <source>
        <dbReference type="Proteomes" id="UP000051445"/>
    </source>
</evidence>
<dbReference type="AlphaFoldDB" id="A0A0R1P4J7"/>
<dbReference type="Proteomes" id="UP000051445">
    <property type="component" value="Unassembled WGS sequence"/>
</dbReference>
<dbReference type="PATRIC" id="fig|1423746.3.peg.1241"/>
<gene>
    <name evidence="1" type="ORF">FD27_GL001220</name>
</gene>
<protein>
    <submittedName>
        <fullName evidence="1">Uncharacterized protein</fullName>
    </submittedName>
</protein>
<evidence type="ECO:0000313" key="1">
    <source>
        <dbReference type="EMBL" id="KRL27457.1"/>
    </source>
</evidence>
<sequence length="203" mass="23665">MTEQMSNEEVRIQLTIAKQQGTLIEVHNLPHDDYFNIGFVVGLDTTFCLLISIDWDGKINDLVAIRLDTIRYTASGTDYLTTVSEKTKVAHEHHYFDLWHIQSFLDEHPDFPNGPILEKALADSYQHQLPVVIGTDKYQGHDDFTGMIHELNQITLNLHYLNEHDLSSMWTYDIPLKQITYVRMRGTQMHTTKQIMDDVFHQY</sequence>